<comment type="caution">
    <text evidence="11">The sequence shown here is derived from an EMBL/GenBank/DDBJ whole genome shotgun (WGS) entry which is preliminary data.</text>
</comment>
<dbReference type="AlphaFoldDB" id="A0AAW8VZS5"/>
<evidence type="ECO:0000313" key="12">
    <source>
        <dbReference type="Proteomes" id="UP001254075"/>
    </source>
</evidence>
<dbReference type="PANTHER" id="PTHR43427:SF6">
    <property type="entry name" value="CHLORIDE CHANNEL PROTEIN CLC-E"/>
    <property type="match status" value="1"/>
</dbReference>
<name>A0AAW8VZS5_9LACO</name>
<dbReference type="Gene3D" id="1.10.3080.10">
    <property type="entry name" value="Clc chloride channel"/>
    <property type="match status" value="1"/>
</dbReference>
<keyword evidence="9" id="KW-0407">Ion channel</keyword>
<proteinExistence type="predicted"/>
<dbReference type="PANTHER" id="PTHR43427">
    <property type="entry name" value="CHLORIDE CHANNEL PROTEIN CLC-E"/>
    <property type="match status" value="1"/>
</dbReference>
<dbReference type="InterPro" id="IPR014743">
    <property type="entry name" value="Cl-channel_core"/>
</dbReference>
<keyword evidence="2" id="KW-0813">Transport</keyword>
<feature type="transmembrane region" description="Helical" evidence="10">
    <location>
        <begin position="391"/>
        <end position="412"/>
    </location>
</feature>
<dbReference type="InterPro" id="IPR050368">
    <property type="entry name" value="ClC-type_chloride_channel"/>
</dbReference>
<evidence type="ECO:0000256" key="7">
    <source>
        <dbReference type="ARBA" id="ARBA00023173"/>
    </source>
</evidence>
<feature type="transmembrane region" description="Helical" evidence="10">
    <location>
        <begin position="222"/>
        <end position="240"/>
    </location>
</feature>
<evidence type="ECO:0000256" key="4">
    <source>
        <dbReference type="ARBA" id="ARBA00022989"/>
    </source>
</evidence>
<feature type="transmembrane region" description="Helical" evidence="10">
    <location>
        <begin position="98"/>
        <end position="118"/>
    </location>
</feature>
<evidence type="ECO:0000256" key="10">
    <source>
        <dbReference type="SAM" id="Phobius"/>
    </source>
</evidence>
<feature type="transmembrane region" description="Helical" evidence="10">
    <location>
        <begin position="261"/>
        <end position="279"/>
    </location>
</feature>
<dbReference type="GO" id="GO:0034707">
    <property type="term" value="C:chloride channel complex"/>
    <property type="evidence" value="ECO:0007669"/>
    <property type="project" value="UniProtKB-KW"/>
</dbReference>
<feature type="transmembrane region" description="Helical" evidence="10">
    <location>
        <begin position="299"/>
        <end position="321"/>
    </location>
</feature>
<keyword evidence="3 10" id="KW-0812">Transmembrane</keyword>
<comment type="subcellular location">
    <subcellularLocation>
        <location evidence="1">Membrane</location>
        <topology evidence="1">Multi-pass membrane protein</topology>
    </subcellularLocation>
</comment>
<dbReference type="GO" id="GO:0005254">
    <property type="term" value="F:chloride channel activity"/>
    <property type="evidence" value="ECO:0007669"/>
    <property type="project" value="UniProtKB-KW"/>
</dbReference>
<feature type="transmembrane region" description="Helical" evidence="10">
    <location>
        <begin position="154"/>
        <end position="179"/>
    </location>
</feature>
<feature type="transmembrane region" description="Helical" evidence="10">
    <location>
        <begin position="9"/>
        <end position="32"/>
    </location>
</feature>
<keyword evidence="5" id="KW-0406">Ion transport</keyword>
<evidence type="ECO:0000256" key="2">
    <source>
        <dbReference type="ARBA" id="ARBA00022448"/>
    </source>
</evidence>
<evidence type="ECO:0000256" key="5">
    <source>
        <dbReference type="ARBA" id="ARBA00023065"/>
    </source>
</evidence>
<evidence type="ECO:0000256" key="1">
    <source>
        <dbReference type="ARBA" id="ARBA00004141"/>
    </source>
</evidence>
<evidence type="ECO:0000256" key="6">
    <source>
        <dbReference type="ARBA" id="ARBA00023136"/>
    </source>
</evidence>
<dbReference type="InterPro" id="IPR001807">
    <property type="entry name" value="ClC"/>
</dbReference>
<keyword evidence="7" id="KW-0869">Chloride channel</keyword>
<evidence type="ECO:0000256" key="9">
    <source>
        <dbReference type="ARBA" id="ARBA00023303"/>
    </source>
</evidence>
<dbReference type="Proteomes" id="UP001254075">
    <property type="component" value="Unassembled WGS sequence"/>
</dbReference>
<organism evidence="11 12">
    <name type="scientific">Levilactobacillus namurensis</name>
    <dbReference type="NCBI Taxonomy" id="380393"/>
    <lineage>
        <taxon>Bacteria</taxon>
        <taxon>Bacillati</taxon>
        <taxon>Bacillota</taxon>
        <taxon>Bacilli</taxon>
        <taxon>Lactobacillales</taxon>
        <taxon>Lactobacillaceae</taxon>
        <taxon>Levilactobacillus</taxon>
    </lineage>
</organism>
<reference evidence="11" key="1">
    <citation type="submission" date="2023-08" db="EMBL/GenBank/DDBJ databases">
        <authorList>
            <person name="Page C.A."/>
            <person name="Perez-Diaz I.M."/>
        </authorList>
    </citation>
    <scope>NUCLEOTIDE SEQUENCE</scope>
    <source>
        <strain evidence="11">3.8.38</strain>
    </source>
</reference>
<dbReference type="Pfam" id="PF00654">
    <property type="entry name" value="Voltage_CLC"/>
    <property type="match status" value="1"/>
</dbReference>
<evidence type="ECO:0000256" key="3">
    <source>
        <dbReference type="ARBA" id="ARBA00022692"/>
    </source>
</evidence>
<gene>
    <name evidence="11" type="ORF">RI532_01995</name>
</gene>
<protein>
    <submittedName>
        <fullName evidence="11">Chloride channel protein</fullName>
    </submittedName>
</protein>
<feature type="transmembrane region" description="Helical" evidence="10">
    <location>
        <begin position="52"/>
        <end position="77"/>
    </location>
</feature>
<dbReference type="EMBL" id="JAVLAM010000001">
    <property type="protein sequence ID" value="MDT7013201.1"/>
    <property type="molecule type" value="Genomic_DNA"/>
</dbReference>
<sequence length="416" mass="44532">MLKSKENRVLAISTIIIGVLAGMGSLALSLFYDVIEHLFLRYNETTWSPVAWAAGGKIRLISLVVGGILAALSWWFMRTRMKPTVSINQGLAGKKMPVGTTALHVFTQIFFVGVGGSVGKELAPRELGAMLSQTWQRFMSKFTPVQLSPEDRKLLVAAAAGAGFAGVYIAPITGTMFSLELLLKRIDQRSILVSLTMSIEAMLVGSLLKGFHPYYGVGNGKFSLISTLVVLVVGPVCGILGSLFRKLFKWANAHQTRDNKLLWQLPLVALLTGLIAFYFPEIMSNGRPLAQTAFATTNAGFILKVLLIGAVLKAIVTVLSLRAGASGGTLTPSIAIGAVVGVTFGIVVNHFFPAVPIWETGLLGASSLLAASQQAPLMALFMIFEVCHLNYSALLPLGLGVCLAVITSKYILKKAH</sequence>
<feature type="transmembrane region" description="Helical" evidence="10">
    <location>
        <begin position="333"/>
        <end position="352"/>
    </location>
</feature>
<accession>A0AAW8VZS5</accession>
<evidence type="ECO:0000313" key="11">
    <source>
        <dbReference type="EMBL" id="MDT7013201.1"/>
    </source>
</evidence>
<keyword evidence="6 10" id="KW-0472">Membrane</keyword>
<keyword evidence="8" id="KW-0868">Chloride</keyword>
<evidence type="ECO:0000256" key="8">
    <source>
        <dbReference type="ARBA" id="ARBA00023214"/>
    </source>
</evidence>
<keyword evidence="4 10" id="KW-1133">Transmembrane helix</keyword>
<dbReference type="SUPFAM" id="SSF81340">
    <property type="entry name" value="Clc chloride channel"/>
    <property type="match status" value="1"/>
</dbReference>
<feature type="transmembrane region" description="Helical" evidence="10">
    <location>
        <begin position="191"/>
        <end position="210"/>
    </location>
</feature>
<dbReference type="RefSeq" id="WP_313844429.1">
    <property type="nucleotide sequence ID" value="NZ_JAVLAM010000001.1"/>
</dbReference>